<keyword evidence="4" id="KW-0963">Cytoplasm</keyword>
<keyword evidence="5" id="KW-0007">Acetylation</keyword>
<dbReference type="InterPro" id="IPR001666">
    <property type="entry name" value="PI_transfer"/>
</dbReference>
<evidence type="ECO:0000256" key="13">
    <source>
        <dbReference type="ARBA" id="ARBA00045333"/>
    </source>
</evidence>
<sequence>SLLQVSYLVYQVGQLYSVAEASKNETGGGEGVEVLVNEPYERDGERGQYTHKIYHLQSKVPTFVRMLAPEGALNIHEKAWNAYPYCRTGECNEYMKDDFLIKIETWHKSDLGTQENVHKLEPDVWKNVEAIYIDIADRSQELWKDFTVTTEGAAFLETFDLRPDVNIFVSLQKELGKQTDCPYMCAYKLVTVKFKWWGLQNKVENFIQKQEKRLFTNFHRQLFCWLDKWVDLTMEDIRRMEDETKRQLDEMREKDPVKGMTAADD</sequence>
<dbReference type="FunFam" id="3.30.530.20:FF:000004">
    <property type="entry name" value="Phosphatidylinositol transfer protein alpha isoform"/>
    <property type="match status" value="1"/>
</dbReference>
<evidence type="ECO:0000256" key="12">
    <source>
        <dbReference type="ARBA" id="ARBA00040721"/>
    </source>
</evidence>
<dbReference type="InterPro" id="IPR055261">
    <property type="entry name" value="PI_transfer_N"/>
</dbReference>
<dbReference type="GO" id="GO:0035091">
    <property type="term" value="F:phosphatidylinositol binding"/>
    <property type="evidence" value="ECO:0007669"/>
    <property type="project" value="TreeGrafter"/>
</dbReference>
<dbReference type="PANTHER" id="PTHR10658">
    <property type="entry name" value="PHOSPHATIDYLINOSITOL TRANSFER PROTEIN"/>
    <property type="match status" value="1"/>
</dbReference>
<dbReference type="PANTHER" id="PTHR10658:SF28">
    <property type="entry name" value="PHOSPHATIDYLINOSITOL TRANSFER PROTEIN ALPHA ISOFORM"/>
    <property type="match status" value="1"/>
</dbReference>
<dbReference type="GO" id="GO:0008526">
    <property type="term" value="F:phosphatidylinositol transfer activity"/>
    <property type="evidence" value="ECO:0007669"/>
    <property type="project" value="TreeGrafter"/>
</dbReference>
<evidence type="ECO:0000256" key="4">
    <source>
        <dbReference type="ARBA" id="ARBA00022490"/>
    </source>
</evidence>
<comment type="catalytic activity">
    <reaction evidence="9">
        <text>a 1,2-diacyl-sn-glycero-3-phosphocholine(in) = a 1,2-diacyl-sn-glycero-3-phosphocholine(out)</text>
        <dbReference type="Rhea" id="RHEA:38571"/>
        <dbReference type="ChEBI" id="CHEBI:57643"/>
    </reaction>
    <physiologicalReaction direction="left-to-right" evidence="9">
        <dbReference type="Rhea" id="RHEA:38572"/>
    </physiologicalReaction>
</comment>
<dbReference type="GO" id="GO:0031210">
    <property type="term" value="F:phosphatidylcholine binding"/>
    <property type="evidence" value="ECO:0007669"/>
    <property type="project" value="TreeGrafter"/>
</dbReference>
<proteinExistence type="inferred from homology"/>
<evidence type="ECO:0000256" key="7">
    <source>
        <dbReference type="ARBA" id="ARBA00023121"/>
    </source>
</evidence>
<reference evidence="15" key="1">
    <citation type="submission" date="2025-08" db="UniProtKB">
        <authorList>
            <consortium name="Ensembl"/>
        </authorList>
    </citation>
    <scope>IDENTIFICATION</scope>
</reference>
<dbReference type="Gene3D" id="3.30.530.20">
    <property type="match status" value="1"/>
</dbReference>
<evidence type="ECO:0000256" key="3">
    <source>
        <dbReference type="ARBA" id="ARBA00022448"/>
    </source>
</evidence>
<evidence type="ECO:0000313" key="16">
    <source>
        <dbReference type="Proteomes" id="UP000694555"/>
    </source>
</evidence>
<dbReference type="GO" id="GO:0008525">
    <property type="term" value="F:phosphatidylcholine transporter activity"/>
    <property type="evidence" value="ECO:0007669"/>
    <property type="project" value="TreeGrafter"/>
</dbReference>
<keyword evidence="6" id="KW-0445">Lipid transport</keyword>
<name>A0A8C0B829_9AVES</name>
<organism evidence="15 16">
    <name type="scientific">Buteo japonicus</name>
    <dbReference type="NCBI Taxonomy" id="224669"/>
    <lineage>
        <taxon>Eukaryota</taxon>
        <taxon>Metazoa</taxon>
        <taxon>Chordata</taxon>
        <taxon>Craniata</taxon>
        <taxon>Vertebrata</taxon>
        <taxon>Euteleostomi</taxon>
        <taxon>Archelosauria</taxon>
        <taxon>Archosauria</taxon>
        <taxon>Dinosauria</taxon>
        <taxon>Saurischia</taxon>
        <taxon>Theropoda</taxon>
        <taxon>Coelurosauria</taxon>
        <taxon>Aves</taxon>
        <taxon>Neognathae</taxon>
        <taxon>Neoaves</taxon>
        <taxon>Telluraves</taxon>
        <taxon>Accipitrimorphae</taxon>
        <taxon>Accipitriformes</taxon>
        <taxon>Accipitridae</taxon>
        <taxon>Accipitrinae</taxon>
        <taxon>Buteo</taxon>
    </lineage>
</organism>
<dbReference type="GO" id="GO:0005737">
    <property type="term" value="C:cytoplasm"/>
    <property type="evidence" value="ECO:0007669"/>
    <property type="project" value="UniProtKB-SubCell"/>
</dbReference>
<comment type="subcellular location">
    <subcellularLocation>
        <location evidence="2">Cytoplasm</location>
    </subcellularLocation>
    <subcellularLocation>
        <location evidence="1">Nucleus</location>
    </subcellularLocation>
</comment>
<keyword evidence="8" id="KW-0539">Nucleus</keyword>
<reference evidence="15" key="2">
    <citation type="submission" date="2025-09" db="UniProtKB">
        <authorList>
            <consortium name="Ensembl"/>
        </authorList>
    </citation>
    <scope>IDENTIFICATION</scope>
</reference>
<keyword evidence="3" id="KW-0813">Transport</keyword>
<dbReference type="SUPFAM" id="SSF55961">
    <property type="entry name" value="Bet v1-like"/>
    <property type="match status" value="1"/>
</dbReference>
<feature type="domain" description="Phosphatidylinositol transfer protein N-terminal" evidence="14">
    <location>
        <begin position="3"/>
        <end position="245"/>
    </location>
</feature>
<dbReference type="InterPro" id="IPR023393">
    <property type="entry name" value="START-like_dom_sf"/>
</dbReference>
<accession>A0A8C0B829</accession>
<evidence type="ECO:0000256" key="5">
    <source>
        <dbReference type="ARBA" id="ARBA00022990"/>
    </source>
</evidence>
<evidence type="ECO:0000256" key="9">
    <source>
        <dbReference type="ARBA" id="ARBA00023723"/>
    </source>
</evidence>
<dbReference type="Ensembl" id="ENSBJAT00000013525.1">
    <property type="protein sequence ID" value="ENSBJAP00000013165.1"/>
    <property type="gene ID" value="ENSBJAG00000008798.1"/>
</dbReference>
<comment type="catalytic activity">
    <reaction evidence="10">
        <text>a 1,2-diacyl-sn-glycero-3-phospho-(1D-myo-inositol)(in) = a 1,2-diacyl-sn-glycero-3-phospho-(1D-myo-inositol)(out)</text>
        <dbReference type="Rhea" id="RHEA:38691"/>
        <dbReference type="ChEBI" id="CHEBI:57880"/>
    </reaction>
    <physiologicalReaction direction="left-to-right" evidence="10">
        <dbReference type="Rhea" id="RHEA:38692"/>
    </physiologicalReaction>
</comment>
<dbReference type="GO" id="GO:0005634">
    <property type="term" value="C:nucleus"/>
    <property type="evidence" value="ECO:0007669"/>
    <property type="project" value="UniProtKB-SubCell"/>
</dbReference>
<evidence type="ECO:0000256" key="10">
    <source>
        <dbReference type="ARBA" id="ARBA00024146"/>
    </source>
</evidence>
<protein>
    <recommendedName>
        <fullName evidence="12">Phosphatidylinositol transfer protein alpha isoform</fullName>
    </recommendedName>
</protein>
<evidence type="ECO:0000256" key="11">
    <source>
        <dbReference type="ARBA" id="ARBA00038104"/>
    </source>
</evidence>
<dbReference type="Pfam" id="PF02121">
    <property type="entry name" value="IP_trans"/>
    <property type="match status" value="1"/>
</dbReference>
<dbReference type="Proteomes" id="UP000694555">
    <property type="component" value="Unplaced"/>
</dbReference>
<keyword evidence="16" id="KW-1185">Reference proteome</keyword>
<dbReference type="AlphaFoldDB" id="A0A8C0B829"/>
<evidence type="ECO:0000313" key="15">
    <source>
        <dbReference type="Ensembl" id="ENSBJAP00000013165.1"/>
    </source>
</evidence>
<comment type="function">
    <text evidence="13">Catalyzes the transfer of phosphatidylinositol (PI) and phosphatidylcholine (PC) between membranes. Shows a preference for PI and PC containing shorter saturated or monosaturated acyl chains at the sn-1 and sn-2 positions. Preference order for PC is C16:1 &gt; C16:0 &gt; C18:1 &gt; C18:0 &gt; C20:4 and for PI is C16:1 &gt; C16:0 &gt; C18:1 &gt; C18:0 &gt; C20:4 &gt; C20:3.</text>
</comment>
<dbReference type="PRINTS" id="PR00391">
    <property type="entry name" value="PITRANSFER"/>
</dbReference>
<keyword evidence="7" id="KW-0446">Lipid-binding</keyword>
<evidence type="ECO:0000256" key="1">
    <source>
        <dbReference type="ARBA" id="ARBA00004123"/>
    </source>
</evidence>
<evidence type="ECO:0000256" key="8">
    <source>
        <dbReference type="ARBA" id="ARBA00023242"/>
    </source>
</evidence>
<evidence type="ECO:0000256" key="2">
    <source>
        <dbReference type="ARBA" id="ARBA00004496"/>
    </source>
</evidence>
<evidence type="ECO:0000259" key="14">
    <source>
        <dbReference type="Pfam" id="PF02121"/>
    </source>
</evidence>
<evidence type="ECO:0000256" key="6">
    <source>
        <dbReference type="ARBA" id="ARBA00023055"/>
    </source>
</evidence>
<comment type="similarity">
    <text evidence="11">Belongs to the PtdIns transfer protein family. PI transfer class I subfamily.</text>
</comment>